<reference evidence="1" key="1">
    <citation type="submission" date="2022-11" db="EMBL/GenBank/DDBJ databases">
        <title>Centuries of genome instability and evolution in soft-shell clam transmissible cancer (bioRxiv).</title>
        <authorList>
            <person name="Hart S.F.M."/>
            <person name="Yonemitsu M.A."/>
            <person name="Giersch R.M."/>
            <person name="Beal B.F."/>
            <person name="Arriagada G."/>
            <person name="Davis B.W."/>
            <person name="Ostrander E.A."/>
            <person name="Goff S.P."/>
            <person name="Metzger M.J."/>
        </authorList>
    </citation>
    <scope>NUCLEOTIDE SEQUENCE</scope>
    <source>
        <strain evidence="1">MELC-2E11</strain>
        <tissue evidence="1">Siphon/mantle</tissue>
    </source>
</reference>
<sequence length="217" mass="25138">SDGIGPHKIPPRIKENVKYSSIQQVPHEIPPRIKEYEKYSNIQQGKLVWICNFEQAPKSLKAMIENMFAPCKPAFKKQHHMMGTYPGKSCKYQIESELTKTDNTDCFICIVSSYGNYYNICYEGKPDRDEESISTLSDSDVFKVHKDWLIVLVRHEESTFFIETLKNEIGEMHDKLDLVSILERGSLDVVSSEASILTMQMQMICTELKRTEHMFMK</sequence>
<feature type="non-terminal residue" evidence="1">
    <location>
        <position position="1"/>
    </location>
</feature>
<keyword evidence="2" id="KW-1185">Reference proteome</keyword>
<dbReference type="EMBL" id="CP111028">
    <property type="protein sequence ID" value="WAR30420.1"/>
    <property type="molecule type" value="Genomic_DNA"/>
</dbReference>
<dbReference type="Proteomes" id="UP001164746">
    <property type="component" value="Chromosome 17"/>
</dbReference>
<name>A0ABY7G8H5_MYAAR</name>
<evidence type="ECO:0000313" key="1">
    <source>
        <dbReference type="EMBL" id="WAR30420.1"/>
    </source>
</evidence>
<accession>A0ABY7G8H5</accession>
<gene>
    <name evidence="1" type="ORF">MAR_032962</name>
</gene>
<proteinExistence type="predicted"/>
<protein>
    <submittedName>
        <fullName evidence="1">Uncharacterized protein</fullName>
    </submittedName>
</protein>
<organism evidence="1 2">
    <name type="scientific">Mya arenaria</name>
    <name type="common">Soft-shell clam</name>
    <dbReference type="NCBI Taxonomy" id="6604"/>
    <lineage>
        <taxon>Eukaryota</taxon>
        <taxon>Metazoa</taxon>
        <taxon>Spiralia</taxon>
        <taxon>Lophotrochozoa</taxon>
        <taxon>Mollusca</taxon>
        <taxon>Bivalvia</taxon>
        <taxon>Autobranchia</taxon>
        <taxon>Heteroconchia</taxon>
        <taxon>Euheterodonta</taxon>
        <taxon>Imparidentia</taxon>
        <taxon>Neoheterodontei</taxon>
        <taxon>Myida</taxon>
        <taxon>Myoidea</taxon>
        <taxon>Myidae</taxon>
        <taxon>Mya</taxon>
    </lineage>
</organism>
<evidence type="ECO:0000313" key="2">
    <source>
        <dbReference type="Proteomes" id="UP001164746"/>
    </source>
</evidence>